<evidence type="ECO:0000256" key="7">
    <source>
        <dbReference type="PROSITE-ProRule" id="PRU00169"/>
    </source>
</evidence>
<dbReference type="PROSITE" id="PS50113">
    <property type="entry name" value="PAC"/>
    <property type="match status" value="2"/>
</dbReference>
<dbReference type="EMBL" id="JACHNH010000001">
    <property type="protein sequence ID" value="MBB4761383.1"/>
    <property type="molecule type" value="Genomic_DNA"/>
</dbReference>
<dbReference type="PROSITE" id="PS50109">
    <property type="entry name" value="HIS_KIN"/>
    <property type="match status" value="1"/>
</dbReference>
<dbReference type="Pfam" id="PF08448">
    <property type="entry name" value="PAS_4"/>
    <property type="match status" value="1"/>
</dbReference>
<evidence type="ECO:0000256" key="6">
    <source>
        <dbReference type="ARBA" id="ARBA00023012"/>
    </source>
</evidence>
<dbReference type="SUPFAM" id="SSF52172">
    <property type="entry name" value="CheY-like"/>
    <property type="match status" value="1"/>
</dbReference>
<dbReference type="InterPro" id="IPR036890">
    <property type="entry name" value="HATPase_C_sf"/>
</dbReference>
<dbReference type="SMART" id="SM00086">
    <property type="entry name" value="PAC"/>
    <property type="match status" value="2"/>
</dbReference>
<dbReference type="InterPro" id="IPR011006">
    <property type="entry name" value="CheY-like_superfamily"/>
</dbReference>
<keyword evidence="9" id="KW-0812">Transmembrane</keyword>
<dbReference type="PROSITE" id="PS50110">
    <property type="entry name" value="RESPONSE_REGULATORY"/>
    <property type="match status" value="1"/>
</dbReference>
<dbReference type="InterPro" id="IPR004358">
    <property type="entry name" value="Sig_transdc_His_kin-like_C"/>
</dbReference>
<feature type="domain" description="Response regulatory" evidence="11">
    <location>
        <begin position="888"/>
        <end position="1004"/>
    </location>
</feature>
<dbReference type="AlphaFoldDB" id="A0A7W7HV53"/>
<feature type="domain" description="PAC" evidence="13">
    <location>
        <begin position="432"/>
        <end position="484"/>
    </location>
</feature>
<evidence type="ECO:0000256" key="9">
    <source>
        <dbReference type="SAM" id="Phobius"/>
    </source>
</evidence>
<evidence type="ECO:0000256" key="4">
    <source>
        <dbReference type="ARBA" id="ARBA00022553"/>
    </source>
</evidence>
<dbReference type="PANTHER" id="PTHR43065:SF42">
    <property type="entry name" value="TWO-COMPONENT SENSOR PPRA"/>
    <property type="match status" value="1"/>
</dbReference>
<evidence type="ECO:0000256" key="8">
    <source>
        <dbReference type="SAM" id="Coils"/>
    </source>
</evidence>
<name>A0A7W7HV53_9ACTN</name>
<accession>A0A7W7HV53</accession>
<dbReference type="Pfam" id="PF00072">
    <property type="entry name" value="Response_reg"/>
    <property type="match status" value="1"/>
</dbReference>
<dbReference type="SMART" id="SM00448">
    <property type="entry name" value="REC"/>
    <property type="match status" value="1"/>
</dbReference>
<dbReference type="Gene3D" id="3.30.565.10">
    <property type="entry name" value="Histidine kinase-like ATPase, C-terminal domain"/>
    <property type="match status" value="1"/>
</dbReference>
<evidence type="ECO:0000313" key="15">
    <source>
        <dbReference type="Proteomes" id="UP000578112"/>
    </source>
</evidence>
<dbReference type="InterPro" id="IPR013656">
    <property type="entry name" value="PAS_4"/>
</dbReference>
<keyword evidence="9" id="KW-1133">Transmembrane helix</keyword>
<dbReference type="CDD" id="cd00082">
    <property type="entry name" value="HisKA"/>
    <property type="match status" value="1"/>
</dbReference>
<dbReference type="Gene3D" id="1.10.287.130">
    <property type="match status" value="1"/>
</dbReference>
<feature type="domain" description="Histidine kinase" evidence="10">
    <location>
        <begin position="634"/>
        <end position="864"/>
    </location>
</feature>
<feature type="transmembrane region" description="Helical" evidence="9">
    <location>
        <begin position="90"/>
        <end position="112"/>
    </location>
</feature>
<comment type="subcellular location">
    <subcellularLocation>
        <location evidence="2">Cell membrane</location>
    </subcellularLocation>
</comment>
<dbReference type="NCBIfam" id="TIGR00229">
    <property type="entry name" value="sensory_box"/>
    <property type="match status" value="2"/>
</dbReference>
<keyword evidence="5" id="KW-0418">Kinase</keyword>
<dbReference type="InterPro" id="IPR001789">
    <property type="entry name" value="Sig_transdc_resp-reg_receiver"/>
</dbReference>
<dbReference type="InterPro" id="IPR001610">
    <property type="entry name" value="PAC"/>
</dbReference>
<comment type="catalytic activity">
    <reaction evidence="1">
        <text>ATP + protein L-histidine = ADP + protein N-phospho-L-histidine.</text>
        <dbReference type="EC" id="2.7.13.3"/>
    </reaction>
</comment>
<dbReference type="Gene3D" id="3.30.450.20">
    <property type="entry name" value="PAS domain"/>
    <property type="match status" value="2"/>
</dbReference>
<evidence type="ECO:0000259" key="11">
    <source>
        <dbReference type="PROSITE" id="PS50110"/>
    </source>
</evidence>
<proteinExistence type="predicted"/>
<dbReference type="CDD" id="cd00130">
    <property type="entry name" value="PAS"/>
    <property type="match status" value="2"/>
</dbReference>
<dbReference type="Pfam" id="PF13426">
    <property type="entry name" value="PAS_9"/>
    <property type="match status" value="1"/>
</dbReference>
<evidence type="ECO:0000313" key="14">
    <source>
        <dbReference type="EMBL" id="MBB4761383.1"/>
    </source>
</evidence>
<protein>
    <recommendedName>
        <fullName evidence="3">histidine kinase</fullName>
        <ecNumber evidence="3">2.7.13.3</ecNumber>
    </recommendedName>
</protein>
<dbReference type="InterPro" id="IPR005467">
    <property type="entry name" value="His_kinase_dom"/>
</dbReference>
<keyword evidence="8" id="KW-0175">Coiled coil</keyword>
<dbReference type="SUPFAM" id="SSF55781">
    <property type="entry name" value="GAF domain-like"/>
    <property type="match status" value="1"/>
</dbReference>
<feature type="transmembrane region" description="Helical" evidence="9">
    <location>
        <begin position="62"/>
        <end position="83"/>
    </location>
</feature>
<dbReference type="EC" id="2.7.13.3" evidence="3"/>
<evidence type="ECO:0000259" key="12">
    <source>
        <dbReference type="PROSITE" id="PS50112"/>
    </source>
</evidence>
<gene>
    <name evidence="14" type="ORF">BJ971_001939</name>
</gene>
<keyword evidence="15" id="KW-1185">Reference proteome</keyword>
<dbReference type="InterPro" id="IPR036097">
    <property type="entry name" value="HisK_dim/P_sf"/>
</dbReference>
<feature type="domain" description="PAS" evidence="12">
    <location>
        <begin position="359"/>
        <end position="429"/>
    </location>
</feature>
<keyword evidence="4 7" id="KW-0597">Phosphoprotein</keyword>
<evidence type="ECO:0000259" key="10">
    <source>
        <dbReference type="PROSITE" id="PS50109"/>
    </source>
</evidence>
<feature type="transmembrane region" description="Helical" evidence="9">
    <location>
        <begin position="150"/>
        <end position="169"/>
    </location>
</feature>
<evidence type="ECO:0000259" key="13">
    <source>
        <dbReference type="PROSITE" id="PS50113"/>
    </source>
</evidence>
<reference evidence="14 15" key="1">
    <citation type="submission" date="2020-08" db="EMBL/GenBank/DDBJ databases">
        <title>Sequencing the genomes of 1000 actinobacteria strains.</title>
        <authorList>
            <person name="Klenk H.-P."/>
        </authorList>
    </citation>
    <scope>NUCLEOTIDE SEQUENCE [LARGE SCALE GENOMIC DNA]</scope>
    <source>
        <strain evidence="14 15">DSM 43149</strain>
    </source>
</reference>
<dbReference type="PROSITE" id="PS50112">
    <property type="entry name" value="PAS"/>
    <property type="match status" value="2"/>
</dbReference>
<feature type="transmembrane region" description="Helical" evidence="9">
    <location>
        <begin position="37"/>
        <end position="56"/>
    </location>
</feature>
<organism evidence="14 15">
    <name type="scientific">Actinoplanes digitatis</name>
    <dbReference type="NCBI Taxonomy" id="1868"/>
    <lineage>
        <taxon>Bacteria</taxon>
        <taxon>Bacillati</taxon>
        <taxon>Actinomycetota</taxon>
        <taxon>Actinomycetes</taxon>
        <taxon>Micromonosporales</taxon>
        <taxon>Micromonosporaceae</taxon>
        <taxon>Actinoplanes</taxon>
    </lineage>
</organism>
<keyword evidence="5" id="KW-0808">Transferase</keyword>
<comment type="caution">
    <text evidence="14">The sequence shown here is derived from an EMBL/GenBank/DDBJ whole genome shotgun (WGS) entry which is preliminary data.</text>
</comment>
<dbReference type="GO" id="GO:0000155">
    <property type="term" value="F:phosphorelay sensor kinase activity"/>
    <property type="evidence" value="ECO:0007669"/>
    <property type="project" value="InterPro"/>
</dbReference>
<dbReference type="Pfam" id="PF00512">
    <property type="entry name" value="HisKA"/>
    <property type="match status" value="1"/>
</dbReference>
<keyword evidence="6" id="KW-0902">Two-component regulatory system</keyword>
<dbReference type="InterPro" id="IPR003661">
    <property type="entry name" value="HisK_dim/P_dom"/>
</dbReference>
<feature type="domain" description="PAS" evidence="12">
    <location>
        <begin position="478"/>
        <end position="531"/>
    </location>
</feature>
<feature type="coiled-coil region" evidence="8">
    <location>
        <begin position="598"/>
        <end position="625"/>
    </location>
</feature>
<feature type="transmembrane region" description="Helical" evidence="9">
    <location>
        <begin position="175"/>
        <end position="195"/>
    </location>
</feature>
<evidence type="ECO:0000256" key="3">
    <source>
        <dbReference type="ARBA" id="ARBA00012438"/>
    </source>
</evidence>
<feature type="domain" description="PAC" evidence="13">
    <location>
        <begin position="553"/>
        <end position="605"/>
    </location>
</feature>
<dbReference type="SUPFAM" id="SSF55785">
    <property type="entry name" value="PYP-like sensor domain (PAS domain)"/>
    <property type="match status" value="2"/>
</dbReference>
<dbReference type="Pfam" id="PF02518">
    <property type="entry name" value="HATPase_c"/>
    <property type="match status" value="1"/>
</dbReference>
<dbReference type="SMART" id="SM00091">
    <property type="entry name" value="PAS"/>
    <property type="match status" value="2"/>
</dbReference>
<dbReference type="SMART" id="SM00388">
    <property type="entry name" value="HisKA"/>
    <property type="match status" value="1"/>
</dbReference>
<dbReference type="InterPro" id="IPR000014">
    <property type="entry name" value="PAS"/>
</dbReference>
<dbReference type="PANTHER" id="PTHR43065">
    <property type="entry name" value="SENSOR HISTIDINE KINASE"/>
    <property type="match status" value="1"/>
</dbReference>
<evidence type="ECO:0000256" key="2">
    <source>
        <dbReference type="ARBA" id="ARBA00004236"/>
    </source>
</evidence>
<dbReference type="InterPro" id="IPR000700">
    <property type="entry name" value="PAS-assoc_C"/>
</dbReference>
<dbReference type="InterPro" id="IPR003594">
    <property type="entry name" value="HATPase_dom"/>
</dbReference>
<dbReference type="RefSeq" id="WP_239087485.1">
    <property type="nucleotide sequence ID" value="NZ_BOMK01000030.1"/>
</dbReference>
<feature type="transmembrane region" description="Helical" evidence="9">
    <location>
        <begin position="118"/>
        <end position="138"/>
    </location>
</feature>
<dbReference type="GO" id="GO:0005886">
    <property type="term" value="C:plasma membrane"/>
    <property type="evidence" value="ECO:0007669"/>
    <property type="project" value="UniProtKB-SubCell"/>
</dbReference>
<dbReference type="Proteomes" id="UP000578112">
    <property type="component" value="Unassembled WGS sequence"/>
</dbReference>
<dbReference type="Gene3D" id="3.40.50.2300">
    <property type="match status" value="1"/>
</dbReference>
<sequence length="1016" mass="109525">MGDPRVLQSITALYVMVFVWTLVTYLRRRDPLLRDLVWIFAAMSMIFVLRAVRVTYAEPPWQVVSVLVIIIAGQPFLTLRLVSRLRPVSAWLLGAGAAVWIAGAVQIIFLPSSQPSRATWELTALVFALDAIAATLLAREGRKRGGAARTRLWCAAAGTLVLGAGLLLAGTQLTAAAAMWSLVLLAALIYLLAFLPPRWLRRVWSWGAAYSVMRQLLATPADASTRQIWRRYCEGTRRVIGADAVVVLLPGPDGVIVPVSDPELPLGERRYVGGVELLLTSNIAIDALAGWTNPPELAVDLARASGTRFVSAAPLTVPGGALVLLHRYRTLFADDDVDLFAELGAHAAALAERAAVLEERHRLAVIVESSSDAIISTDLDGMITSWNAGAEELYGYSVAAAVGQEFAGLLMPGHREAGRRLRDRVARGERIEEMEVEHRTAAGTPVVASLTASLISDAAGHPTGFACIARDISERRRAEAMFRGLLEASPYAIVGVTADGKIVLINAQAERLFGYHRDELLGRDVDILAPERFRATQPDQRRTYFADPQPQELGVDEPLVGVRKDGSEFPAEVSLSAIETEDGVIVSAAVRDVTERIHAQAERERLAAQAERDAAERRMQHTRRLESLGQLAGGVAHDFNNILAVIASYTELLTDTLAAPEPDQRELSAARADLAQIARATERATRLTKQLLAFGRREITQAQVVSLNHVVGDVEQMLRRTLGEHIHLITHLDRELWPVCVDPGQFEQVLLNLAVNARDAMPTGGTLSIDTGNACLDEDDVADGTGLVPGRYARVRISDTGTGMPAEVAERAFEPFFTTKPQGAGTGLGLATVYGIIAAADGHVRIYSENGIGTTITLVLPATDAEGEAEAQAAVDAPAAETAAPQETILLVEDEAALREAASRILKRAGYQVLVADGGAGALRMAEQHQDPIHLLLTDVIMPNMMGNEVAARLEALRPGIPVLYMSGYAQPVLTENGTLPPGVSIIEKPFTRSDLLERVHARLQEAAAEDSARGV</sequence>
<dbReference type="SUPFAM" id="SSF47384">
    <property type="entry name" value="Homodimeric domain of signal transducing histidine kinase"/>
    <property type="match status" value="1"/>
</dbReference>
<dbReference type="SUPFAM" id="SSF55874">
    <property type="entry name" value="ATPase domain of HSP90 chaperone/DNA topoisomerase II/histidine kinase"/>
    <property type="match status" value="1"/>
</dbReference>
<dbReference type="SMART" id="SM00387">
    <property type="entry name" value="HATPase_c"/>
    <property type="match status" value="1"/>
</dbReference>
<dbReference type="InterPro" id="IPR035965">
    <property type="entry name" value="PAS-like_dom_sf"/>
</dbReference>
<evidence type="ECO:0000256" key="1">
    <source>
        <dbReference type="ARBA" id="ARBA00000085"/>
    </source>
</evidence>
<keyword evidence="9" id="KW-0472">Membrane</keyword>
<dbReference type="PRINTS" id="PR00344">
    <property type="entry name" value="BCTRLSENSOR"/>
</dbReference>
<feature type="transmembrane region" description="Helical" evidence="9">
    <location>
        <begin position="6"/>
        <end position="25"/>
    </location>
</feature>
<feature type="modified residue" description="4-aspartylphosphate" evidence="7">
    <location>
        <position position="939"/>
    </location>
</feature>
<evidence type="ECO:0000256" key="5">
    <source>
        <dbReference type="ARBA" id="ARBA00022777"/>
    </source>
</evidence>